<sequence length="170" mass="19092">MRTYLIDNDKNEYIIDLTKTITHSAEMVEFEFRTIKDQKEVNKENIFVRKLADQYFASTDGVRWNKLARQDSPGIMLNVDKVFKLYRGYKPSSLGGGDEGGLFTQMPGKVVKINCKVGDKVTKGQTLLILEAMKMENEIKCGTDGVVKAIHVKPGDALDNGVLMIEVEAE</sequence>
<protein>
    <submittedName>
        <fullName evidence="2">Uncharacterized protein</fullName>
    </submittedName>
</protein>
<dbReference type="PANTHER" id="PTHR45266:SF3">
    <property type="entry name" value="OXALOACETATE DECARBOXYLASE ALPHA CHAIN"/>
    <property type="match status" value="1"/>
</dbReference>
<dbReference type="Pfam" id="PF00364">
    <property type="entry name" value="Biotin_lipoyl"/>
    <property type="match status" value="1"/>
</dbReference>
<dbReference type="CDD" id="cd06850">
    <property type="entry name" value="biotinyl_domain"/>
    <property type="match status" value="1"/>
</dbReference>
<evidence type="ECO:0000313" key="3">
    <source>
        <dbReference type="Proteomes" id="UP000235584"/>
    </source>
</evidence>
<dbReference type="SUPFAM" id="SSF51230">
    <property type="entry name" value="Single hybrid motif"/>
    <property type="match status" value="1"/>
</dbReference>
<organism evidence="2 3">
    <name type="scientific">Bacteriovorax stolpii</name>
    <name type="common">Bdellovibrio stolpii</name>
    <dbReference type="NCBI Taxonomy" id="960"/>
    <lineage>
        <taxon>Bacteria</taxon>
        <taxon>Pseudomonadati</taxon>
        <taxon>Bdellovibrionota</taxon>
        <taxon>Bacteriovoracia</taxon>
        <taxon>Bacteriovoracales</taxon>
        <taxon>Bacteriovoracaceae</taxon>
        <taxon>Bacteriovorax</taxon>
    </lineage>
</organism>
<gene>
    <name evidence="2" type="ORF">C0V70_17920</name>
</gene>
<accession>A0A2K9NWQ1</accession>
<dbReference type="AlphaFoldDB" id="A0A2K9NWQ1"/>
<dbReference type="PANTHER" id="PTHR45266">
    <property type="entry name" value="OXALOACETATE DECARBOXYLASE ALPHA CHAIN"/>
    <property type="match status" value="1"/>
</dbReference>
<dbReference type="FunFam" id="2.40.50.100:FF:000003">
    <property type="entry name" value="Acetyl-CoA carboxylase biotin carboxyl carrier protein"/>
    <property type="match status" value="1"/>
</dbReference>
<proteinExistence type="predicted"/>
<dbReference type="Proteomes" id="UP000235584">
    <property type="component" value="Chromosome"/>
</dbReference>
<dbReference type="KEGG" id="bsto:C0V70_17920"/>
<reference evidence="2 3" key="1">
    <citation type="submission" date="2018-01" db="EMBL/GenBank/DDBJ databases">
        <title>Complete genome sequence of Bacteriovorax stolpii DSM12778.</title>
        <authorList>
            <person name="Tang B."/>
            <person name="Chang J."/>
        </authorList>
    </citation>
    <scope>NUCLEOTIDE SEQUENCE [LARGE SCALE GENOMIC DNA]</scope>
    <source>
        <strain evidence="2 3">DSM 12778</strain>
    </source>
</reference>
<dbReference type="InterPro" id="IPR000089">
    <property type="entry name" value="Biotin_lipoyl"/>
</dbReference>
<dbReference type="InterPro" id="IPR050709">
    <property type="entry name" value="Biotin_Carboxyl_Carrier/Decarb"/>
</dbReference>
<dbReference type="EMBL" id="CP025704">
    <property type="protein sequence ID" value="AUN99949.1"/>
    <property type="molecule type" value="Genomic_DNA"/>
</dbReference>
<dbReference type="OrthoDB" id="9812676at2"/>
<keyword evidence="3" id="KW-1185">Reference proteome</keyword>
<dbReference type="InterPro" id="IPR011053">
    <property type="entry name" value="Single_hybrid_motif"/>
</dbReference>
<dbReference type="Gene3D" id="2.40.50.100">
    <property type="match status" value="1"/>
</dbReference>
<evidence type="ECO:0000256" key="1">
    <source>
        <dbReference type="ARBA" id="ARBA00023267"/>
    </source>
</evidence>
<evidence type="ECO:0000313" key="2">
    <source>
        <dbReference type="EMBL" id="AUN99949.1"/>
    </source>
</evidence>
<keyword evidence="1" id="KW-0092">Biotin</keyword>
<dbReference type="PROSITE" id="PS50968">
    <property type="entry name" value="BIOTINYL_LIPOYL"/>
    <property type="match status" value="1"/>
</dbReference>
<dbReference type="RefSeq" id="WP_102245238.1">
    <property type="nucleotide sequence ID" value="NZ_CP025704.1"/>
</dbReference>
<name>A0A2K9NWQ1_BACTC</name>